<dbReference type="EMBL" id="JAVHNR010000008">
    <property type="protein sequence ID" value="KAK6335047.1"/>
    <property type="molecule type" value="Genomic_DNA"/>
</dbReference>
<dbReference type="Proteomes" id="UP001313282">
    <property type="component" value="Unassembled WGS sequence"/>
</dbReference>
<proteinExistence type="predicted"/>
<protein>
    <recommendedName>
        <fullName evidence="3">F-box domain-containing protein</fullName>
    </recommendedName>
</protein>
<evidence type="ECO:0008006" key="3">
    <source>
        <dbReference type="Google" id="ProtNLM"/>
    </source>
</evidence>
<comment type="caution">
    <text evidence="1">The sequence shown here is derived from an EMBL/GenBank/DDBJ whole genome shotgun (WGS) entry which is preliminary data.</text>
</comment>
<name>A0AAN8MM23_9PEZI</name>
<evidence type="ECO:0000313" key="1">
    <source>
        <dbReference type="EMBL" id="KAK6335047.1"/>
    </source>
</evidence>
<dbReference type="AlphaFoldDB" id="A0AAN8MM23"/>
<accession>A0AAN8MM23</accession>
<evidence type="ECO:0000313" key="2">
    <source>
        <dbReference type="Proteomes" id="UP001313282"/>
    </source>
</evidence>
<reference evidence="1 2" key="1">
    <citation type="submission" date="2019-10" db="EMBL/GenBank/DDBJ databases">
        <authorList>
            <person name="Palmer J.M."/>
        </authorList>
    </citation>
    <scope>NUCLEOTIDE SEQUENCE [LARGE SCALE GENOMIC DNA]</scope>
    <source>
        <strain evidence="1 2">TWF718</strain>
    </source>
</reference>
<organism evidence="1 2">
    <name type="scientific">Orbilia javanica</name>
    <dbReference type="NCBI Taxonomy" id="47235"/>
    <lineage>
        <taxon>Eukaryota</taxon>
        <taxon>Fungi</taxon>
        <taxon>Dikarya</taxon>
        <taxon>Ascomycota</taxon>
        <taxon>Pezizomycotina</taxon>
        <taxon>Orbiliomycetes</taxon>
        <taxon>Orbiliales</taxon>
        <taxon>Orbiliaceae</taxon>
        <taxon>Orbilia</taxon>
    </lineage>
</organism>
<sequence>MEAAPGKPSLASIPPELIHETISYFGCTSDVAHLALVCSSLNTIVSPILYRTVIVGIEPVQGVTRKYSNSLLRLRSPRQQKNMTFVRTFGVIGKLRSGKNPIVRAIVEYTLLYIRSILDTIDKDLLTSFIWDTDMILSNETQRSLLAKQRNITSLTICQYKQSASHEPTFGPPDPFSLDRPINWDIFGIGPLNKLHVEGIGTPAMLQAIISAIEKNSKTLVHLGLGFHYRRDNSFNDVNNVSDAGTITGTGVAQFPALSSLQIRGVGPWDNFISQLKLDVLGCESWQGVERLVLEHNGPVGCYLEALKAHTMRPASLNLTLADTASLPKLRDYFDNCDGLVEVCIRLKGPLAEDGSFGMKFAKTSKTLKRLFLGWTNGGTYFHSSQEDLKALSELEALEELAIAYEGPVLFHETKFPALKLLWLLDINQTLACQIPTRASRLTSDTGMINVTQIRDRYFPRSILPPNLRIIAFGQYFLDFNSARPAVITAVYNCAAPWPLFWPSVTMERLDRPTFERYYKGFQLFQMREGRYFRDLQFRPKIKEGPRDEGAVL</sequence>
<keyword evidence="2" id="KW-1185">Reference proteome</keyword>
<gene>
    <name evidence="1" type="ORF">TWF718_010489</name>
</gene>